<dbReference type="PROSITE" id="PS50011">
    <property type="entry name" value="PROTEIN_KINASE_DOM"/>
    <property type="match status" value="1"/>
</dbReference>
<feature type="compositionally biased region" description="Polar residues" evidence="8">
    <location>
        <begin position="351"/>
        <end position="360"/>
    </location>
</feature>
<dbReference type="Pfam" id="PF00069">
    <property type="entry name" value="Pkinase"/>
    <property type="match status" value="1"/>
</dbReference>
<dbReference type="EMBL" id="AP026073">
    <property type="protein sequence ID" value="BDM69949.1"/>
    <property type="molecule type" value="Genomic_DNA"/>
</dbReference>
<dbReference type="PANTHER" id="PTHR43289">
    <property type="entry name" value="MITOGEN-ACTIVATED PROTEIN KINASE KINASE KINASE 20-RELATED"/>
    <property type="match status" value="1"/>
</dbReference>
<dbReference type="PROSITE" id="PS00107">
    <property type="entry name" value="PROTEIN_KINASE_ATP"/>
    <property type="match status" value="1"/>
</dbReference>
<evidence type="ECO:0000256" key="6">
    <source>
        <dbReference type="ARBA" id="ARBA00022840"/>
    </source>
</evidence>
<keyword evidence="4 7" id="KW-0547">Nucleotide-binding</keyword>
<dbReference type="InterPro" id="IPR000719">
    <property type="entry name" value="Prot_kinase_dom"/>
</dbReference>
<feature type="transmembrane region" description="Helical" evidence="9">
    <location>
        <begin position="366"/>
        <end position="385"/>
    </location>
</feature>
<name>A0ABM7ZU94_STRNI</name>
<keyword evidence="2" id="KW-0723">Serine/threonine-protein kinase</keyword>
<dbReference type="Gene3D" id="3.30.200.20">
    <property type="entry name" value="Phosphorylase Kinase, domain 1"/>
    <property type="match status" value="1"/>
</dbReference>
<dbReference type="EC" id="2.7.11.1" evidence="1"/>
<evidence type="ECO:0000259" key="10">
    <source>
        <dbReference type="PROSITE" id="PS50011"/>
    </source>
</evidence>
<evidence type="ECO:0000256" key="5">
    <source>
        <dbReference type="ARBA" id="ARBA00022777"/>
    </source>
</evidence>
<protein>
    <recommendedName>
        <fullName evidence="1">non-specific serine/threonine protein kinase</fullName>
        <ecNumber evidence="1">2.7.11.1</ecNumber>
    </recommendedName>
</protein>
<evidence type="ECO:0000256" key="4">
    <source>
        <dbReference type="ARBA" id="ARBA00022741"/>
    </source>
</evidence>
<dbReference type="InterPro" id="IPR017441">
    <property type="entry name" value="Protein_kinase_ATP_BS"/>
</dbReference>
<evidence type="ECO:0000313" key="12">
    <source>
        <dbReference type="Proteomes" id="UP001059597"/>
    </source>
</evidence>
<feature type="transmembrane region" description="Helical" evidence="9">
    <location>
        <begin position="405"/>
        <end position="423"/>
    </location>
</feature>
<evidence type="ECO:0000256" key="7">
    <source>
        <dbReference type="PROSITE-ProRule" id="PRU10141"/>
    </source>
</evidence>
<proteinExistence type="predicted"/>
<evidence type="ECO:0000256" key="3">
    <source>
        <dbReference type="ARBA" id="ARBA00022679"/>
    </source>
</evidence>
<keyword evidence="9" id="KW-0472">Membrane</keyword>
<dbReference type="PANTHER" id="PTHR43289:SF6">
    <property type="entry name" value="SERINE_THREONINE-PROTEIN KINASE NEKL-3"/>
    <property type="match status" value="1"/>
</dbReference>
<dbReference type="InterPro" id="IPR011009">
    <property type="entry name" value="Kinase-like_dom_sf"/>
</dbReference>
<dbReference type="SUPFAM" id="SSF56112">
    <property type="entry name" value="Protein kinase-like (PK-like)"/>
    <property type="match status" value="1"/>
</dbReference>
<dbReference type="Gene3D" id="1.10.510.10">
    <property type="entry name" value="Transferase(Phosphotransferase) domain 1"/>
    <property type="match status" value="1"/>
</dbReference>
<gene>
    <name evidence="11" type="ORF">HEK616_34360</name>
</gene>
<keyword evidence="9" id="KW-0812">Transmembrane</keyword>
<feature type="domain" description="Protein kinase" evidence="10">
    <location>
        <begin position="11"/>
        <end position="278"/>
    </location>
</feature>
<accession>A0ABM7ZU94</accession>
<evidence type="ECO:0000256" key="1">
    <source>
        <dbReference type="ARBA" id="ARBA00012513"/>
    </source>
</evidence>
<evidence type="ECO:0000313" key="11">
    <source>
        <dbReference type="EMBL" id="BDM69949.1"/>
    </source>
</evidence>
<dbReference type="SMART" id="SM00220">
    <property type="entry name" value="S_TKc"/>
    <property type="match status" value="1"/>
</dbReference>
<reference evidence="11" key="1">
    <citation type="submission" date="2022-06" db="EMBL/GenBank/DDBJ databases">
        <title>Complete genome sequence of Streptomyces nigrescens HEK616.</title>
        <authorList>
            <person name="Asamizu S."/>
            <person name="Onaka H."/>
        </authorList>
    </citation>
    <scope>NUCLEOTIDE SEQUENCE</scope>
    <source>
        <strain evidence="11">HEK616</strain>
    </source>
</reference>
<keyword evidence="5" id="KW-0418">Kinase</keyword>
<feature type="compositionally biased region" description="Basic and acidic residues" evidence="8">
    <location>
        <begin position="303"/>
        <end position="336"/>
    </location>
</feature>
<sequence>MESGAVVSGRYRLDRRLGRGGMGEVWAAEDSALGRSVAIKIVLADLAADPGLIVRLRREARTAAALQHPGITVVHDIGEHDGRPYFVMELLDGQDFNALLTEHPDGVPLALAVDLMAQVAEALDHAHSRGVVHRDMKPANLMRLPGGGVKICDFGIARYAEATTHLTATGSVLGTPAFMAPEQWLGEQLTAATDLYAFGVTLHTLLTGSPPFPGPTAAALLHQHLNSAPSHVRDVRPDVPSELDDLLQQLLAKTPAERPATAARAREVLQAVADHSARASLPASVTVPQANSPVAPTLELEEEREHEPERPSRRDGIPRPGDGEKREDKERRKEWELDAASPTVPSGGGTTITNSRWSRTKTAGGTGAQILSVAFIVLGVLFAVTGNADQIISGVPGSETTGGKIMAVAVIGALMGGFFGGLIGSLGTPDSITVDGEKLVITRDKGNQVTVRWDTLEGIAVEEDGSKAALVARFRSSRRPAAKWRTANDIELRADGSHVIYGPTKGNSQEVDPTRLRAALERYAGGLYDNPDDVPDP</sequence>
<keyword evidence="12" id="KW-1185">Reference proteome</keyword>
<feature type="binding site" evidence="7">
    <location>
        <position position="40"/>
    </location>
    <ligand>
        <name>ATP</name>
        <dbReference type="ChEBI" id="CHEBI:30616"/>
    </ligand>
</feature>
<evidence type="ECO:0000256" key="9">
    <source>
        <dbReference type="SAM" id="Phobius"/>
    </source>
</evidence>
<keyword evidence="3" id="KW-0808">Transferase</keyword>
<keyword evidence="9" id="KW-1133">Transmembrane helix</keyword>
<feature type="region of interest" description="Disordered" evidence="8">
    <location>
        <begin position="279"/>
        <end position="360"/>
    </location>
</feature>
<organism evidence="11 12">
    <name type="scientific">Streptomyces nigrescens</name>
    <dbReference type="NCBI Taxonomy" id="1920"/>
    <lineage>
        <taxon>Bacteria</taxon>
        <taxon>Bacillati</taxon>
        <taxon>Actinomycetota</taxon>
        <taxon>Actinomycetes</taxon>
        <taxon>Kitasatosporales</taxon>
        <taxon>Streptomycetaceae</taxon>
        <taxon>Streptomyces</taxon>
    </lineage>
</organism>
<keyword evidence="6 7" id="KW-0067">ATP-binding</keyword>
<evidence type="ECO:0000256" key="2">
    <source>
        <dbReference type="ARBA" id="ARBA00022527"/>
    </source>
</evidence>
<dbReference type="CDD" id="cd14014">
    <property type="entry name" value="STKc_PknB_like"/>
    <property type="match status" value="1"/>
</dbReference>
<evidence type="ECO:0000256" key="8">
    <source>
        <dbReference type="SAM" id="MobiDB-lite"/>
    </source>
</evidence>
<dbReference type="Proteomes" id="UP001059597">
    <property type="component" value="Chromosome"/>
</dbReference>